<protein>
    <recommendedName>
        <fullName evidence="5">Phage portal protein</fullName>
    </recommendedName>
</protein>
<dbReference type="Pfam" id="PF05136">
    <property type="entry name" value="Phage_portal_2"/>
    <property type="match status" value="1"/>
</dbReference>
<keyword evidence="1" id="KW-0175">Coiled coil</keyword>
<dbReference type="OrthoDB" id="622132at2"/>
<proteinExistence type="predicted"/>
<dbReference type="InterPro" id="IPR006429">
    <property type="entry name" value="Phage_lambda_portal"/>
</dbReference>
<sequence>MIFNIFNKHKKELRKAEEKKKLLQAQIENLRLENELHDQSVLKERREKRDRASNLYDAARPSTYHKPQFDRRNINDTLAQEGLSLMQQARNAVANNPLCVAIINQYQALLVGKNGYSLQPQPLDKNGQVDEELAKELSIAWQKFCLQPVINSKELSFTGLLNHIVARWLTDGDVCLELKKDYAKHEFKVRMWTAESLEYSKPEPYFQSNSIPLPIEVNELGMPVRYNFKDRLLTPPSLYQYVSVEAENVLHIAEKREPEQLRGVSILAPVLKLTAQINIYASTEINNTSLNGKFLGILTQASADTVDDEPDVDMIEINDSIGYFKPPNGFNFNLNNAQTRTNPSAGEFIKTMTRMVASGVALDAESISNSFESSYSAARQSMIYTEMKVAKKVDLLISAIIRPLYSAFVNFYLDTVKLGVISKSDYHWIDKVVINKPRLPSIDPVKDATANKLNLQLGVTTLDKLANELGVNSLDNLQSTTNFKHICEELGIPELYYGIYEHGDKATQDNQGNKAVNVEEQDQDQEQEQEEKEATATSENKEEDQVNND</sequence>
<evidence type="ECO:0000256" key="2">
    <source>
        <dbReference type="SAM" id="MobiDB-lite"/>
    </source>
</evidence>
<feature type="compositionally biased region" description="Acidic residues" evidence="2">
    <location>
        <begin position="519"/>
        <end position="531"/>
    </location>
</feature>
<name>A0A3A1Y7Y1_9GAMM</name>
<evidence type="ECO:0008006" key="5">
    <source>
        <dbReference type="Google" id="ProtNLM"/>
    </source>
</evidence>
<evidence type="ECO:0000256" key="1">
    <source>
        <dbReference type="SAM" id="Coils"/>
    </source>
</evidence>
<organism evidence="3 4">
    <name type="scientific">Psittacicella hinzii</name>
    <dbReference type="NCBI Taxonomy" id="2028575"/>
    <lineage>
        <taxon>Bacteria</taxon>
        <taxon>Pseudomonadati</taxon>
        <taxon>Pseudomonadota</taxon>
        <taxon>Gammaproteobacteria</taxon>
        <taxon>Pasteurellales</taxon>
        <taxon>Psittacicellaceae</taxon>
        <taxon>Psittacicella</taxon>
    </lineage>
</organism>
<dbReference type="Proteomes" id="UP000265691">
    <property type="component" value="Unassembled WGS sequence"/>
</dbReference>
<comment type="caution">
    <text evidence="3">The sequence shown here is derived from an EMBL/GenBank/DDBJ whole genome shotgun (WGS) entry which is preliminary data.</text>
</comment>
<feature type="region of interest" description="Disordered" evidence="2">
    <location>
        <begin position="507"/>
        <end position="549"/>
    </location>
</feature>
<gene>
    <name evidence="3" type="ORF">CKF54_00905</name>
</gene>
<feature type="compositionally biased region" description="Basic and acidic residues" evidence="2">
    <location>
        <begin position="539"/>
        <end position="549"/>
    </location>
</feature>
<evidence type="ECO:0000313" key="3">
    <source>
        <dbReference type="EMBL" id="RIY34332.1"/>
    </source>
</evidence>
<dbReference type="GO" id="GO:0005198">
    <property type="term" value="F:structural molecule activity"/>
    <property type="evidence" value="ECO:0007669"/>
    <property type="project" value="InterPro"/>
</dbReference>
<dbReference type="RefSeq" id="WP_119524408.1">
    <property type="nucleotide sequence ID" value="NZ_NRHC01000011.1"/>
</dbReference>
<accession>A0A3A1Y7Y1</accession>
<keyword evidence="4" id="KW-1185">Reference proteome</keyword>
<feature type="coiled-coil region" evidence="1">
    <location>
        <begin position="6"/>
        <end position="40"/>
    </location>
</feature>
<evidence type="ECO:0000313" key="4">
    <source>
        <dbReference type="Proteomes" id="UP000265691"/>
    </source>
</evidence>
<dbReference type="GO" id="GO:0019068">
    <property type="term" value="P:virion assembly"/>
    <property type="evidence" value="ECO:0007669"/>
    <property type="project" value="InterPro"/>
</dbReference>
<dbReference type="AlphaFoldDB" id="A0A3A1Y7Y1"/>
<reference evidence="3 4" key="1">
    <citation type="submission" date="2017-08" db="EMBL/GenBank/DDBJ databases">
        <title>Reclassification of Bisgaard taxon 37 and 44.</title>
        <authorList>
            <person name="Christensen H."/>
        </authorList>
    </citation>
    <scope>NUCLEOTIDE SEQUENCE [LARGE SCALE GENOMIC DNA]</scope>
    <source>
        <strain evidence="3 4">B96_3</strain>
    </source>
</reference>
<dbReference type="EMBL" id="NRHC01000011">
    <property type="protein sequence ID" value="RIY34332.1"/>
    <property type="molecule type" value="Genomic_DNA"/>
</dbReference>